<dbReference type="GO" id="GO:0031386">
    <property type="term" value="F:protein tag activity"/>
    <property type="evidence" value="ECO:0000318"/>
    <property type="project" value="GO_Central"/>
</dbReference>
<dbReference type="InterPro" id="IPR029071">
    <property type="entry name" value="Ubiquitin-like_domsf"/>
</dbReference>
<dbReference type="Gramene" id="EOY19855">
    <property type="protein sequence ID" value="EOY19855"/>
    <property type="gene ID" value="TCM_045233"/>
</dbReference>
<dbReference type="SUPFAM" id="SSF54236">
    <property type="entry name" value="Ubiquitin-like"/>
    <property type="match status" value="1"/>
</dbReference>
<dbReference type="Pfam" id="PF11976">
    <property type="entry name" value="Rad60-SLD"/>
    <property type="match status" value="1"/>
</dbReference>
<dbReference type="InterPro" id="IPR022617">
    <property type="entry name" value="Rad60/SUMO-like_dom"/>
</dbReference>
<dbReference type="InParanoid" id="A0A061FRA7"/>
<evidence type="ECO:0000259" key="1">
    <source>
        <dbReference type="PROSITE" id="PS50053"/>
    </source>
</evidence>
<accession>A0A061FRA7</accession>
<dbReference type="Gene3D" id="3.10.20.90">
    <property type="entry name" value="Phosphatidylinositol 3-kinase Catalytic Subunit, Chain A, domain 1"/>
    <property type="match status" value="2"/>
</dbReference>
<dbReference type="GO" id="GO:0044389">
    <property type="term" value="F:ubiquitin-like protein ligase binding"/>
    <property type="evidence" value="ECO:0000318"/>
    <property type="project" value="GO_Central"/>
</dbReference>
<dbReference type="EMBL" id="CM001888">
    <property type="protein sequence ID" value="EOY19855.1"/>
    <property type="molecule type" value="Genomic_DNA"/>
</dbReference>
<dbReference type="Proteomes" id="UP000026915">
    <property type="component" value="Chromosome 10"/>
</dbReference>
<gene>
    <name evidence="2" type="ORF">TCM_045233</name>
</gene>
<dbReference type="InterPro" id="IPR000626">
    <property type="entry name" value="Ubiquitin-like_dom"/>
</dbReference>
<sequence>MLDCTQRLSVAFNSKKFLYNSSHINPISTVDHLKMEDEDIIDVIPWAKFKLCNLMLDYCDQTGVVFDDMRFLLNGSRMNIDKTADDLGLEDEELIEVFCFMLGGSSPRTVPTLDVKIIALNFSNMENEG</sequence>
<dbReference type="GO" id="GO:0005634">
    <property type="term" value="C:nucleus"/>
    <property type="evidence" value="ECO:0000318"/>
    <property type="project" value="GO_Central"/>
</dbReference>
<evidence type="ECO:0000313" key="2">
    <source>
        <dbReference type="EMBL" id="EOY19855.1"/>
    </source>
</evidence>
<protein>
    <recommendedName>
        <fullName evidence="1">Ubiquitin-like domain-containing protein</fullName>
    </recommendedName>
</protein>
<keyword evidence="3" id="KW-1185">Reference proteome</keyword>
<dbReference type="GO" id="GO:0016925">
    <property type="term" value="P:protein sumoylation"/>
    <property type="evidence" value="ECO:0000318"/>
    <property type="project" value="GO_Central"/>
</dbReference>
<dbReference type="AlphaFoldDB" id="A0A061FRA7"/>
<name>A0A061FRA7_THECC</name>
<feature type="domain" description="Ubiquitin-like" evidence="1">
    <location>
        <begin position="8"/>
        <end position="104"/>
    </location>
</feature>
<proteinExistence type="predicted"/>
<dbReference type="PANTHER" id="PTHR10562">
    <property type="entry name" value="SMALL UBIQUITIN-RELATED MODIFIER"/>
    <property type="match status" value="1"/>
</dbReference>
<reference evidence="2 3" key="1">
    <citation type="journal article" date="2013" name="Genome Biol.">
        <title>The genome sequence of the most widely cultivated cacao type and its use to identify candidate genes regulating pod color.</title>
        <authorList>
            <person name="Motamayor J.C."/>
            <person name="Mockaitis K."/>
            <person name="Schmutz J."/>
            <person name="Haiminen N."/>
            <person name="Iii D.L."/>
            <person name="Cornejo O."/>
            <person name="Findley S.D."/>
            <person name="Zheng P."/>
            <person name="Utro F."/>
            <person name="Royaert S."/>
            <person name="Saski C."/>
            <person name="Jenkins J."/>
            <person name="Podicheti R."/>
            <person name="Zhao M."/>
            <person name="Scheffler B.E."/>
            <person name="Stack J.C."/>
            <person name="Feltus F.A."/>
            <person name="Mustiga G.M."/>
            <person name="Amores F."/>
            <person name="Phillips W."/>
            <person name="Marelli J.P."/>
            <person name="May G.D."/>
            <person name="Shapiro H."/>
            <person name="Ma J."/>
            <person name="Bustamante C.D."/>
            <person name="Schnell R.J."/>
            <person name="Main D."/>
            <person name="Gilbert D."/>
            <person name="Parida L."/>
            <person name="Kuhn D.N."/>
        </authorList>
    </citation>
    <scope>NUCLEOTIDE SEQUENCE [LARGE SCALE GENOMIC DNA]</scope>
    <source>
        <strain evidence="3">cv. Matina 1-6</strain>
    </source>
</reference>
<organism evidence="2 3">
    <name type="scientific">Theobroma cacao</name>
    <name type="common">Cacao</name>
    <name type="synonym">Cocoa</name>
    <dbReference type="NCBI Taxonomy" id="3641"/>
    <lineage>
        <taxon>Eukaryota</taxon>
        <taxon>Viridiplantae</taxon>
        <taxon>Streptophyta</taxon>
        <taxon>Embryophyta</taxon>
        <taxon>Tracheophyta</taxon>
        <taxon>Spermatophyta</taxon>
        <taxon>Magnoliopsida</taxon>
        <taxon>eudicotyledons</taxon>
        <taxon>Gunneridae</taxon>
        <taxon>Pentapetalae</taxon>
        <taxon>rosids</taxon>
        <taxon>malvids</taxon>
        <taxon>Malvales</taxon>
        <taxon>Malvaceae</taxon>
        <taxon>Byttnerioideae</taxon>
        <taxon>Theobroma</taxon>
    </lineage>
</organism>
<evidence type="ECO:0000313" key="3">
    <source>
        <dbReference type="Proteomes" id="UP000026915"/>
    </source>
</evidence>
<dbReference type="HOGENOM" id="CLU_123072_0_0_1"/>
<dbReference type="PROSITE" id="PS50053">
    <property type="entry name" value="UBIQUITIN_2"/>
    <property type="match status" value="1"/>
</dbReference>